<evidence type="ECO:0000313" key="1">
    <source>
        <dbReference type="EMBL" id="TDW92878.1"/>
    </source>
</evidence>
<evidence type="ECO:0008006" key="3">
    <source>
        <dbReference type="Google" id="ProtNLM"/>
    </source>
</evidence>
<comment type="caution">
    <text evidence="1">The sequence shown here is derived from an EMBL/GenBank/DDBJ whole genome shotgun (WGS) entry which is preliminary data.</text>
</comment>
<sequence>MEKLRKALDAGWDPVELRAQYNAAAAEKHAAEAALAAAPSEKGLTREELEAHVNQLSDVARALDSAEPEELSELYSSLRLSLTYHHIDQTVDVEVDPLTDRVDKYRVRGGTRTLTTRLDLELDTDPAARNP</sequence>
<protein>
    <recommendedName>
        <fullName evidence="3">PCRF domain-containing protein</fullName>
    </recommendedName>
</protein>
<dbReference type="Proteomes" id="UP000295060">
    <property type="component" value="Unassembled WGS sequence"/>
</dbReference>
<keyword evidence="2" id="KW-1185">Reference proteome</keyword>
<evidence type="ECO:0000313" key="2">
    <source>
        <dbReference type="Proteomes" id="UP000295060"/>
    </source>
</evidence>
<name>A0ABY2FID7_9ACTN</name>
<dbReference type="RefSeq" id="WP_166679744.1">
    <property type="nucleotide sequence ID" value="NZ_SODU01000001.1"/>
</dbReference>
<reference evidence="1 2" key="1">
    <citation type="submission" date="2019-03" db="EMBL/GenBank/DDBJ databases">
        <title>Genomic Encyclopedia of Type Strains, Phase III (KMG-III): the genomes of soil and plant-associated and newly described type strains.</title>
        <authorList>
            <person name="Whitman W."/>
        </authorList>
    </citation>
    <scope>NUCLEOTIDE SEQUENCE [LARGE SCALE GENOMIC DNA]</scope>
    <source>
        <strain evidence="1 2">VKMAc-2574</strain>
    </source>
</reference>
<accession>A0ABY2FID7</accession>
<proteinExistence type="predicted"/>
<organism evidence="1 2">
    <name type="scientific">Kribbella pratensis</name>
    <dbReference type="NCBI Taxonomy" id="2512112"/>
    <lineage>
        <taxon>Bacteria</taxon>
        <taxon>Bacillati</taxon>
        <taxon>Actinomycetota</taxon>
        <taxon>Actinomycetes</taxon>
        <taxon>Propionibacteriales</taxon>
        <taxon>Kribbellaceae</taxon>
        <taxon>Kribbella</taxon>
    </lineage>
</organism>
<dbReference type="EMBL" id="SODU01000001">
    <property type="protein sequence ID" value="TDW92878.1"/>
    <property type="molecule type" value="Genomic_DNA"/>
</dbReference>
<gene>
    <name evidence="1" type="ORF">EV137_0145</name>
</gene>